<name>A0ABS9L5B2_9MICC</name>
<feature type="region of interest" description="Disordered" evidence="1">
    <location>
        <begin position="191"/>
        <end position="215"/>
    </location>
</feature>
<dbReference type="Proteomes" id="UP001165368">
    <property type="component" value="Unassembled WGS sequence"/>
</dbReference>
<evidence type="ECO:0000313" key="3">
    <source>
        <dbReference type="EMBL" id="MCG2621865.1"/>
    </source>
</evidence>
<comment type="caution">
    <text evidence="3">The sequence shown here is derived from an EMBL/GenBank/DDBJ whole genome shotgun (WGS) entry which is preliminary data.</text>
</comment>
<protein>
    <recommendedName>
        <fullName evidence="2">DUF7793 domain-containing protein</fullName>
    </recommendedName>
</protein>
<keyword evidence="4" id="KW-1185">Reference proteome</keyword>
<dbReference type="Pfam" id="PF25056">
    <property type="entry name" value="DUF7793"/>
    <property type="match status" value="1"/>
</dbReference>
<dbReference type="Gene3D" id="3.40.1680.10">
    <property type="entry name" value="yp_829618.1 domain like"/>
    <property type="match status" value="1"/>
</dbReference>
<dbReference type="RefSeq" id="WP_237819505.1">
    <property type="nucleotide sequence ID" value="NZ_JAKLTQ010000004.1"/>
</dbReference>
<dbReference type="EMBL" id="JAKLTQ010000004">
    <property type="protein sequence ID" value="MCG2621865.1"/>
    <property type="molecule type" value="Genomic_DNA"/>
</dbReference>
<organism evidence="3 4">
    <name type="scientific">Arthrobacter hankyongi</name>
    <dbReference type="NCBI Taxonomy" id="2904801"/>
    <lineage>
        <taxon>Bacteria</taxon>
        <taxon>Bacillati</taxon>
        <taxon>Actinomycetota</taxon>
        <taxon>Actinomycetes</taxon>
        <taxon>Micrococcales</taxon>
        <taxon>Micrococcaceae</taxon>
        <taxon>Arthrobacter</taxon>
    </lineage>
</organism>
<dbReference type="InterPro" id="IPR056695">
    <property type="entry name" value="DUF7793"/>
</dbReference>
<reference evidence="3" key="1">
    <citation type="submission" date="2022-01" db="EMBL/GenBank/DDBJ databases">
        <authorList>
            <person name="Jo J.-H."/>
            <person name="Im W.-T."/>
        </authorList>
    </citation>
    <scope>NUCLEOTIDE SEQUENCE</scope>
    <source>
        <strain evidence="3">I2-34</strain>
    </source>
</reference>
<sequence>MHRSLPRAGAAADLLGVAIRRTAGGTVHVRYSANVHVGATEARQILSLVEELAAGRLRPMLVELAGLGSVSAAAMALFSKRLPVCRLALVGMSPVDMAVATFFNKVHRPPYPVAYFSSCPDAVAWLAQQSLEAETEDSPQPELPHATAGGSAAAARAPGPASTSGQAAGPQQTTGPARLWKKLARLFVPGSAADTTGGRHGGSGPDTLGPKIPARPVPAETRQQVTDGYHGKTGSKSFPKAIAIAVALDYEHVGAFTGMLGQCPPAERDLIVTHLYRHFLHSPRQLALWVKTAGHNYFHARAQVASTGIHRARARPGKISTARMTDRDSAGFNVRQEARDAIALINGLVRSQWPGHIGLEAQHNIISLAASLARLLITAGDHHPLAGSYREYTDLYNVRHSIVENGTGLIDLVLKHPETTGLLCKYIESGRYDGPDGLRRAVLRNALALRQLPNTVRTH</sequence>
<proteinExistence type="predicted"/>
<feature type="compositionally biased region" description="Low complexity" evidence="1">
    <location>
        <begin position="146"/>
        <end position="165"/>
    </location>
</feature>
<gene>
    <name evidence="3" type="ORF">LVY72_08030</name>
</gene>
<evidence type="ECO:0000313" key="4">
    <source>
        <dbReference type="Proteomes" id="UP001165368"/>
    </source>
</evidence>
<feature type="region of interest" description="Disordered" evidence="1">
    <location>
        <begin position="131"/>
        <end position="174"/>
    </location>
</feature>
<feature type="domain" description="DUF7793" evidence="2">
    <location>
        <begin position="25"/>
        <end position="128"/>
    </location>
</feature>
<evidence type="ECO:0000256" key="1">
    <source>
        <dbReference type="SAM" id="MobiDB-lite"/>
    </source>
</evidence>
<evidence type="ECO:0000259" key="2">
    <source>
        <dbReference type="Pfam" id="PF25056"/>
    </source>
</evidence>
<accession>A0ABS9L5B2</accession>
<dbReference type="Gene3D" id="3.40.970.30">
    <property type="entry name" value="yp_829618.1 like domains"/>
    <property type="match status" value="1"/>
</dbReference>